<keyword evidence="3" id="KW-1185">Reference proteome</keyword>
<gene>
    <name evidence="2" type="ORF">C8D97_108173</name>
</gene>
<evidence type="ECO:0000313" key="2">
    <source>
        <dbReference type="EMBL" id="PWK49263.1"/>
    </source>
</evidence>
<evidence type="ECO:0000256" key="1">
    <source>
        <dbReference type="SAM" id="SignalP"/>
    </source>
</evidence>
<dbReference type="OrthoDB" id="6219137at2"/>
<name>A0A316FLW3_9GAMM</name>
<reference evidence="2 3" key="1">
    <citation type="submission" date="2018-05" db="EMBL/GenBank/DDBJ databases">
        <title>Genomic Encyclopedia of Type Strains, Phase IV (KMG-IV): sequencing the most valuable type-strain genomes for metagenomic binning, comparative biology and taxonomic classification.</title>
        <authorList>
            <person name="Goeker M."/>
        </authorList>
    </citation>
    <scope>NUCLEOTIDE SEQUENCE [LARGE SCALE GENOMIC DNA]</scope>
    <source>
        <strain evidence="2 3">DSM 25350</strain>
    </source>
</reference>
<evidence type="ECO:0000313" key="3">
    <source>
        <dbReference type="Proteomes" id="UP000245790"/>
    </source>
</evidence>
<feature type="signal peptide" evidence="1">
    <location>
        <begin position="1"/>
        <end position="23"/>
    </location>
</feature>
<dbReference type="EMBL" id="QGGU01000008">
    <property type="protein sequence ID" value="PWK49263.1"/>
    <property type="molecule type" value="Genomic_DNA"/>
</dbReference>
<keyword evidence="1" id="KW-0732">Signal</keyword>
<accession>A0A316FLW3</accession>
<proteinExistence type="predicted"/>
<organism evidence="2 3">
    <name type="scientific">Pleionea mediterranea</name>
    <dbReference type="NCBI Taxonomy" id="523701"/>
    <lineage>
        <taxon>Bacteria</taxon>
        <taxon>Pseudomonadati</taxon>
        <taxon>Pseudomonadota</taxon>
        <taxon>Gammaproteobacteria</taxon>
        <taxon>Oceanospirillales</taxon>
        <taxon>Pleioneaceae</taxon>
        <taxon>Pleionea</taxon>
    </lineage>
</organism>
<dbReference type="AlphaFoldDB" id="A0A316FLW3"/>
<dbReference type="RefSeq" id="WP_109764056.1">
    <property type="nucleotide sequence ID" value="NZ_QGGU01000008.1"/>
</dbReference>
<protein>
    <submittedName>
        <fullName evidence="2">Uncharacterized protein DUF3466</fullName>
    </submittedName>
</protein>
<feature type="chain" id="PRO_5016233435" evidence="1">
    <location>
        <begin position="24"/>
        <end position="473"/>
    </location>
</feature>
<dbReference type="InterPro" id="IPR022562">
    <property type="entry name" value="DUF3466"/>
</dbReference>
<dbReference type="Proteomes" id="UP000245790">
    <property type="component" value="Unassembled WGS sequence"/>
</dbReference>
<comment type="caution">
    <text evidence="2">The sequence shown here is derived from an EMBL/GenBank/DDBJ whole genome shotgun (WGS) entry which is preliminary data.</text>
</comment>
<dbReference type="Pfam" id="PF11949">
    <property type="entry name" value="DUF3466"/>
    <property type="match status" value="1"/>
</dbReference>
<sequence>MFKFKTIPATALIALGIASSVSAKNLPTSYEVIDLGALPVVETDPKQSSGFALNDSGDLVGTSRGEFSYTVEVNGVETIQRANVFNAVRFFEDNINPQNIIPESQKPIIEAALRGAFASSVSSDGVVVGYRSVAQTVKTYSQNSEGACVEGSQEVLLSKAFYDNGNFNEIQPFERDGEALDEMIVEYRQTRALDIANSQIVGEANVIIEKNECNGFSADSLRGMKFDILNESASFIEPLDETHNRTALTGINSSGTFVGHSGIFNNRDNFYIVAQAFISNDTQALTPITGLVEDSRDTLWDINESGIYAVGSSNSQAFYYDISTETAHAIGFLDDRFKFSQALSVNDHGLVVGISQQTSTPLSFSPFIYDIDYENEVPVDLNTLIDCDSGWNLSEAREINNQGWIIGSGTVSVEQIDGTLEGEIRAFLLKPRAAEANQSCETTEAVETGGSINGIGLLFLTIFVVYRRYPNYS</sequence>